<dbReference type="PATRIC" id="fig|1423750.3.peg.58"/>
<dbReference type="Pfam" id="PF06014">
    <property type="entry name" value="YqgQ-like"/>
    <property type="match status" value="1"/>
</dbReference>
<organism evidence="1 2">
    <name type="scientific">Liquorilactobacillus ghanensis DSM 18630</name>
    <dbReference type="NCBI Taxonomy" id="1423750"/>
    <lineage>
        <taxon>Bacteria</taxon>
        <taxon>Bacillati</taxon>
        <taxon>Bacillota</taxon>
        <taxon>Bacilli</taxon>
        <taxon>Lactobacillales</taxon>
        <taxon>Lactobacillaceae</taxon>
        <taxon>Liquorilactobacillus</taxon>
    </lineage>
</organism>
<protein>
    <recommendedName>
        <fullName evidence="3">Cytosolic protein</fullName>
    </recommendedName>
</protein>
<comment type="caution">
    <text evidence="1">The sequence shown here is derived from an EMBL/GenBank/DDBJ whole genome shotgun (WGS) entry which is preliminary data.</text>
</comment>
<dbReference type="AlphaFoldDB" id="A0A0R1VPX0"/>
<sequence>MEDVSVKTLYDVQQLLKKFGIFVYVGKRLWDIELMALELDHLHRSQVIDDQIFIKARMVLTREHRLEEKRAAKEEQNRGKKVDRY</sequence>
<dbReference type="SUPFAM" id="SSF158379">
    <property type="entry name" value="YqgQ-like"/>
    <property type="match status" value="1"/>
</dbReference>
<name>A0A0R1VPX0_9LACO</name>
<accession>A0A0R1VPX0</accession>
<dbReference type="Proteomes" id="UP000051451">
    <property type="component" value="Unassembled WGS sequence"/>
</dbReference>
<dbReference type="EMBL" id="AZGB01000005">
    <property type="protein sequence ID" value="KRM07618.1"/>
    <property type="molecule type" value="Genomic_DNA"/>
</dbReference>
<dbReference type="InterPro" id="IPR009256">
    <property type="entry name" value="YqgQ-like"/>
</dbReference>
<dbReference type="Gene3D" id="1.10.287.760">
    <property type="entry name" value="YqgQ-like"/>
    <property type="match status" value="1"/>
</dbReference>
<proteinExistence type="predicted"/>
<gene>
    <name evidence="1" type="ORF">FC89_GL000057</name>
</gene>
<evidence type="ECO:0000313" key="2">
    <source>
        <dbReference type="Proteomes" id="UP000051451"/>
    </source>
</evidence>
<reference evidence="1 2" key="1">
    <citation type="journal article" date="2015" name="Genome Announc.">
        <title>Expanding the biotechnology potential of lactobacilli through comparative genomics of 213 strains and associated genera.</title>
        <authorList>
            <person name="Sun Z."/>
            <person name="Harris H.M."/>
            <person name="McCann A."/>
            <person name="Guo C."/>
            <person name="Argimon S."/>
            <person name="Zhang W."/>
            <person name="Yang X."/>
            <person name="Jeffery I.B."/>
            <person name="Cooney J.C."/>
            <person name="Kagawa T.F."/>
            <person name="Liu W."/>
            <person name="Song Y."/>
            <person name="Salvetti E."/>
            <person name="Wrobel A."/>
            <person name="Rasinkangas P."/>
            <person name="Parkhill J."/>
            <person name="Rea M.C."/>
            <person name="O'Sullivan O."/>
            <person name="Ritari J."/>
            <person name="Douillard F.P."/>
            <person name="Paul Ross R."/>
            <person name="Yang R."/>
            <person name="Briner A.E."/>
            <person name="Felis G.E."/>
            <person name="de Vos W.M."/>
            <person name="Barrangou R."/>
            <person name="Klaenhammer T.R."/>
            <person name="Caufield P.W."/>
            <person name="Cui Y."/>
            <person name="Zhang H."/>
            <person name="O'Toole P.W."/>
        </authorList>
    </citation>
    <scope>NUCLEOTIDE SEQUENCE [LARGE SCALE GENOMIC DNA]</scope>
    <source>
        <strain evidence="1 2">DSM 18630</strain>
    </source>
</reference>
<dbReference type="STRING" id="1423750.FC89_GL000057"/>
<keyword evidence="2" id="KW-1185">Reference proteome</keyword>
<evidence type="ECO:0000313" key="1">
    <source>
        <dbReference type="EMBL" id="KRM07618.1"/>
    </source>
</evidence>
<evidence type="ECO:0008006" key="3">
    <source>
        <dbReference type="Google" id="ProtNLM"/>
    </source>
</evidence>
<dbReference type="InterPro" id="IPR023164">
    <property type="entry name" value="YqgQ-like_sf"/>
</dbReference>